<dbReference type="Gene3D" id="3.60.10.10">
    <property type="entry name" value="Endonuclease/exonuclease/phosphatase"/>
    <property type="match status" value="1"/>
</dbReference>
<dbReference type="AlphaFoldDB" id="A0A9N8ZS80"/>
<evidence type="ECO:0000313" key="3">
    <source>
        <dbReference type="EMBL" id="CAG8505082.1"/>
    </source>
</evidence>
<sequence>MKWKGGFVCEFIEIESEKRHDRDQGGGVHGNAIFSKYDVDFRVLDHKHQPFNWEKDCDKLNEPRKGRRVTLVAEIKTAFGPPILCYCVHLEVFCGLIGRVNQFSEILSDSVIHASTHPYQLILGDLNTKSHSIARLSSFSRDRYCVLSLGMSESEWWDKNLLSWHACSGDTNMYLKYGGIWPVFALARTALSGFTPKVLTDARNPGFYDPWHPFYDVTINYPRYYALYSAKLDWTLVRGFNVIKRWIGNDDYSASDHKYLMIEVVFDDYSIASDTEGMAWEVWRMRRKEWKKRLEKEVESKRVRGSKGRVVQWIGFVAVFVAIGIGVARKRL</sequence>
<proteinExistence type="predicted"/>
<dbReference type="OrthoDB" id="200415at2759"/>
<dbReference type="Proteomes" id="UP000789739">
    <property type="component" value="Unassembled WGS sequence"/>
</dbReference>
<dbReference type="InterPro" id="IPR036691">
    <property type="entry name" value="Endo/exonu/phosph_ase_sf"/>
</dbReference>
<feature type="transmembrane region" description="Helical" evidence="1">
    <location>
        <begin position="310"/>
        <end position="328"/>
    </location>
</feature>
<dbReference type="SUPFAM" id="SSF56219">
    <property type="entry name" value="DNase I-like"/>
    <property type="match status" value="1"/>
</dbReference>
<gene>
    <name evidence="3" type="ORF">PBRASI_LOCUS2812</name>
</gene>
<dbReference type="Pfam" id="PF03372">
    <property type="entry name" value="Exo_endo_phos"/>
    <property type="match status" value="1"/>
</dbReference>
<evidence type="ECO:0000256" key="1">
    <source>
        <dbReference type="SAM" id="Phobius"/>
    </source>
</evidence>
<reference evidence="3" key="1">
    <citation type="submission" date="2021-06" db="EMBL/GenBank/DDBJ databases">
        <authorList>
            <person name="Kallberg Y."/>
            <person name="Tangrot J."/>
            <person name="Rosling A."/>
        </authorList>
    </citation>
    <scope>NUCLEOTIDE SEQUENCE</scope>
    <source>
        <strain evidence="3">BR232B</strain>
    </source>
</reference>
<comment type="caution">
    <text evidence="3">The sequence shown here is derived from an EMBL/GenBank/DDBJ whole genome shotgun (WGS) entry which is preliminary data.</text>
</comment>
<feature type="domain" description="Endonuclease/exonuclease/phosphatase" evidence="2">
    <location>
        <begin position="23"/>
        <end position="257"/>
    </location>
</feature>
<protein>
    <submittedName>
        <fullName evidence="3">3760_t:CDS:1</fullName>
    </submittedName>
</protein>
<dbReference type="InterPro" id="IPR005135">
    <property type="entry name" value="Endo/exonuclease/phosphatase"/>
</dbReference>
<evidence type="ECO:0000259" key="2">
    <source>
        <dbReference type="Pfam" id="PF03372"/>
    </source>
</evidence>
<keyword evidence="4" id="KW-1185">Reference proteome</keyword>
<keyword evidence="1" id="KW-0812">Transmembrane</keyword>
<keyword evidence="1" id="KW-0472">Membrane</keyword>
<keyword evidence="1" id="KW-1133">Transmembrane helix</keyword>
<dbReference type="EMBL" id="CAJVPI010000232">
    <property type="protein sequence ID" value="CAG8505082.1"/>
    <property type="molecule type" value="Genomic_DNA"/>
</dbReference>
<dbReference type="GO" id="GO:0003824">
    <property type="term" value="F:catalytic activity"/>
    <property type="evidence" value="ECO:0007669"/>
    <property type="project" value="InterPro"/>
</dbReference>
<organism evidence="3 4">
    <name type="scientific">Paraglomus brasilianum</name>
    <dbReference type="NCBI Taxonomy" id="144538"/>
    <lineage>
        <taxon>Eukaryota</taxon>
        <taxon>Fungi</taxon>
        <taxon>Fungi incertae sedis</taxon>
        <taxon>Mucoromycota</taxon>
        <taxon>Glomeromycotina</taxon>
        <taxon>Glomeromycetes</taxon>
        <taxon>Paraglomerales</taxon>
        <taxon>Paraglomeraceae</taxon>
        <taxon>Paraglomus</taxon>
    </lineage>
</organism>
<evidence type="ECO:0000313" key="4">
    <source>
        <dbReference type="Proteomes" id="UP000789739"/>
    </source>
</evidence>
<name>A0A9N8ZS80_9GLOM</name>
<accession>A0A9N8ZS80</accession>